<protein>
    <submittedName>
        <fullName evidence="1">Uncharacterized protein</fullName>
    </submittedName>
</protein>
<accession>A0A0B0EKI8</accession>
<dbReference type="EMBL" id="JRYO01000188">
    <property type="protein sequence ID" value="KHE91638.1"/>
    <property type="molecule type" value="Genomic_DNA"/>
</dbReference>
<comment type="caution">
    <text evidence="1">The sequence shown here is derived from an EMBL/GenBank/DDBJ whole genome shotgun (WGS) entry which is preliminary data.</text>
</comment>
<reference evidence="1 2" key="1">
    <citation type="submission" date="2014-10" db="EMBL/GenBank/DDBJ databases">
        <title>Draft genome of anammox bacterium scalindua brodae, obtained using differential coverage binning of sequence data from two enrichment reactors.</title>
        <authorList>
            <person name="Speth D.R."/>
            <person name="Russ L."/>
            <person name="Kartal B."/>
            <person name="Op den Camp H.J."/>
            <person name="Dutilh B.E."/>
            <person name="Jetten M.S."/>
        </authorList>
    </citation>
    <scope>NUCLEOTIDE SEQUENCE [LARGE SCALE GENOMIC DNA]</scope>
    <source>
        <strain evidence="1">RU1</strain>
    </source>
</reference>
<gene>
    <name evidence="1" type="ORF">SCABRO_02633</name>
</gene>
<evidence type="ECO:0000313" key="2">
    <source>
        <dbReference type="Proteomes" id="UP000030652"/>
    </source>
</evidence>
<proteinExistence type="predicted"/>
<dbReference type="AlphaFoldDB" id="A0A0B0EKI8"/>
<dbReference type="Proteomes" id="UP000030652">
    <property type="component" value="Unassembled WGS sequence"/>
</dbReference>
<sequence>MTILAAWDGFYNHKRLWLLQADIVNRLNDIKTDIKHLEASGSSSQEAVNELYSRYKLSFREFNDQWNDLRAEDNSQPTDGK</sequence>
<organism evidence="1 2">
    <name type="scientific">Candidatus Scalindua brodae</name>
    <dbReference type="NCBI Taxonomy" id="237368"/>
    <lineage>
        <taxon>Bacteria</taxon>
        <taxon>Pseudomonadati</taxon>
        <taxon>Planctomycetota</taxon>
        <taxon>Candidatus Brocadiia</taxon>
        <taxon>Candidatus Brocadiales</taxon>
        <taxon>Candidatus Scalinduaceae</taxon>
        <taxon>Candidatus Scalindua</taxon>
    </lineage>
</organism>
<evidence type="ECO:0000313" key="1">
    <source>
        <dbReference type="EMBL" id="KHE91638.1"/>
    </source>
</evidence>
<name>A0A0B0EKI8_9BACT</name>